<dbReference type="AlphaFoldDB" id="A0AAE3G3G1"/>
<keyword evidence="2" id="KW-1185">Reference proteome</keyword>
<reference evidence="1" key="1">
    <citation type="submission" date="2022-03" db="EMBL/GenBank/DDBJ databases">
        <title>Genomic Encyclopedia of Type Strains, Phase III (KMG-III): the genomes of soil and plant-associated and newly described type strains.</title>
        <authorList>
            <person name="Whitman W."/>
        </authorList>
    </citation>
    <scope>NUCLEOTIDE SEQUENCE</scope>
    <source>
        <strain evidence="1">ANL 6-2</strain>
    </source>
</reference>
<dbReference type="EC" id="1.5.3.1" evidence="1"/>
<name>A0AAE3G3G1_9GAMM</name>
<comment type="caution">
    <text evidence="1">The sequence shown here is derived from an EMBL/GenBank/DDBJ whole genome shotgun (WGS) entry which is preliminary data.</text>
</comment>
<accession>A0AAE3G3G1</accession>
<dbReference type="Gene3D" id="3.30.2270.10">
    <property type="entry name" value="Folate-binding superfamily"/>
    <property type="match status" value="1"/>
</dbReference>
<dbReference type="InterPro" id="IPR006279">
    <property type="entry name" value="SoxD"/>
</dbReference>
<keyword evidence="1" id="KW-0560">Oxidoreductase</keyword>
<dbReference type="InterPro" id="IPR038561">
    <property type="entry name" value="SoxD_sf"/>
</dbReference>
<dbReference type="GO" id="GO:0008115">
    <property type="term" value="F:sarcosine oxidase activity"/>
    <property type="evidence" value="ECO:0007669"/>
    <property type="project" value="UniProtKB-EC"/>
</dbReference>
<proteinExistence type="predicted"/>
<sequence>MLHIYCPHCGETREEVEFHYKGEAHLKRPDDPDAASDEQWGDFLFFRKNPRGIHHEMWYHTSCRKFFNVTRDTVSYEILEVYRIGEQPAVTADGLAQGAH</sequence>
<evidence type="ECO:0000313" key="2">
    <source>
        <dbReference type="Proteomes" id="UP001205843"/>
    </source>
</evidence>
<dbReference type="Pfam" id="PF04267">
    <property type="entry name" value="SoxD"/>
    <property type="match status" value="1"/>
</dbReference>
<evidence type="ECO:0000313" key="1">
    <source>
        <dbReference type="EMBL" id="MCP1673212.1"/>
    </source>
</evidence>
<dbReference type="GO" id="GO:0046653">
    <property type="term" value="P:tetrahydrofolate metabolic process"/>
    <property type="evidence" value="ECO:0007669"/>
    <property type="project" value="InterPro"/>
</dbReference>
<dbReference type="EMBL" id="JALJXV010000001">
    <property type="protein sequence ID" value="MCP1673212.1"/>
    <property type="molecule type" value="Genomic_DNA"/>
</dbReference>
<gene>
    <name evidence="1" type="ORF">J2T57_000304</name>
</gene>
<dbReference type="NCBIfam" id="TIGR01374">
    <property type="entry name" value="soxD"/>
    <property type="match status" value="1"/>
</dbReference>
<dbReference type="Proteomes" id="UP001205843">
    <property type="component" value="Unassembled WGS sequence"/>
</dbReference>
<organism evidence="1 2">
    <name type="scientific">Natronocella acetinitrilica</name>
    <dbReference type="NCBI Taxonomy" id="414046"/>
    <lineage>
        <taxon>Bacteria</taxon>
        <taxon>Pseudomonadati</taxon>
        <taxon>Pseudomonadota</taxon>
        <taxon>Gammaproteobacteria</taxon>
        <taxon>Chromatiales</taxon>
        <taxon>Ectothiorhodospiraceae</taxon>
        <taxon>Natronocella</taxon>
    </lineage>
</organism>
<protein>
    <submittedName>
        <fullName evidence="1">Sarcosine oxidase subunit delta</fullName>
        <ecNumber evidence="1">1.5.3.1</ecNumber>
    </submittedName>
</protein>
<dbReference type="RefSeq" id="WP_253473178.1">
    <property type="nucleotide sequence ID" value="NZ_JALJXV010000001.1"/>
</dbReference>